<sequence length="233" mass="26379">MTVLAIGITDVQEDTRTHSPQSVPQVGYRMDTSRSGPTENEILNRQLHCLVPSHMTRTNDQTIQSLSSSRHPQQTIIPFQLHSSTFHLPGQSPHLHSLVPSPNIVPHDDLIAARPFSGGKSSSRTIVDHVPHVPGDAHHTVGSAKHREASKKRRKNAAKFFCPYVESCRDSTFTARHNLEKHLNSHKAPEEKELYACESCPKIYPYKCNLNRHKEKVHSNTKRRKPYEPSQKK</sequence>
<evidence type="ECO:0000313" key="2">
    <source>
        <dbReference type="Proteomes" id="UP000308600"/>
    </source>
</evidence>
<name>A0ACD3A492_9AGAR</name>
<gene>
    <name evidence="1" type="ORF">BDN72DRAFT_864316</name>
</gene>
<accession>A0ACD3A492</accession>
<dbReference type="EMBL" id="ML208768">
    <property type="protein sequence ID" value="TFK60493.1"/>
    <property type="molecule type" value="Genomic_DNA"/>
</dbReference>
<keyword evidence="2" id="KW-1185">Reference proteome</keyword>
<proteinExistence type="predicted"/>
<reference evidence="1 2" key="1">
    <citation type="journal article" date="2019" name="Nat. Ecol. Evol.">
        <title>Megaphylogeny resolves global patterns of mushroom evolution.</title>
        <authorList>
            <person name="Varga T."/>
            <person name="Krizsan K."/>
            <person name="Foldi C."/>
            <person name="Dima B."/>
            <person name="Sanchez-Garcia M."/>
            <person name="Sanchez-Ramirez S."/>
            <person name="Szollosi G.J."/>
            <person name="Szarkandi J.G."/>
            <person name="Papp V."/>
            <person name="Albert L."/>
            <person name="Andreopoulos W."/>
            <person name="Angelini C."/>
            <person name="Antonin V."/>
            <person name="Barry K.W."/>
            <person name="Bougher N.L."/>
            <person name="Buchanan P."/>
            <person name="Buyck B."/>
            <person name="Bense V."/>
            <person name="Catcheside P."/>
            <person name="Chovatia M."/>
            <person name="Cooper J."/>
            <person name="Damon W."/>
            <person name="Desjardin D."/>
            <person name="Finy P."/>
            <person name="Geml J."/>
            <person name="Haridas S."/>
            <person name="Hughes K."/>
            <person name="Justo A."/>
            <person name="Karasinski D."/>
            <person name="Kautmanova I."/>
            <person name="Kiss B."/>
            <person name="Kocsube S."/>
            <person name="Kotiranta H."/>
            <person name="LaButti K.M."/>
            <person name="Lechner B.E."/>
            <person name="Liimatainen K."/>
            <person name="Lipzen A."/>
            <person name="Lukacs Z."/>
            <person name="Mihaltcheva S."/>
            <person name="Morgado L.N."/>
            <person name="Niskanen T."/>
            <person name="Noordeloos M.E."/>
            <person name="Ohm R.A."/>
            <person name="Ortiz-Santana B."/>
            <person name="Ovrebo C."/>
            <person name="Racz N."/>
            <person name="Riley R."/>
            <person name="Savchenko A."/>
            <person name="Shiryaev A."/>
            <person name="Soop K."/>
            <person name="Spirin V."/>
            <person name="Szebenyi C."/>
            <person name="Tomsovsky M."/>
            <person name="Tulloss R.E."/>
            <person name="Uehling J."/>
            <person name="Grigoriev I.V."/>
            <person name="Vagvolgyi C."/>
            <person name="Papp T."/>
            <person name="Martin F.M."/>
            <person name="Miettinen O."/>
            <person name="Hibbett D.S."/>
            <person name="Nagy L.G."/>
        </authorList>
    </citation>
    <scope>NUCLEOTIDE SEQUENCE [LARGE SCALE GENOMIC DNA]</scope>
    <source>
        <strain evidence="1 2">NL-1719</strain>
    </source>
</reference>
<evidence type="ECO:0000313" key="1">
    <source>
        <dbReference type="EMBL" id="TFK60493.1"/>
    </source>
</evidence>
<protein>
    <submittedName>
        <fullName evidence="1">Uncharacterized protein</fullName>
    </submittedName>
</protein>
<dbReference type="Proteomes" id="UP000308600">
    <property type="component" value="Unassembled WGS sequence"/>
</dbReference>
<organism evidence="1 2">
    <name type="scientific">Pluteus cervinus</name>
    <dbReference type="NCBI Taxonomy" id="181527"/>
    <lineage>
        <taxon>Eukaryota</taxon>
        <taxon>Fungi</taxon>
        <taxon>Dikarya</taxon>
        <taxon>Basidiomycota</taxon>
        <taxon>Agaricomycotina</taxon>
        <taxon>Agaricomycetes</taxon>
        <taxon>Agaricomycetidae</taxon>
        <taxon>Agaricales</taxon>
        <taxon>Pluteineae</taxon>
        <taxon>Pluteaceae</taxon>
        <taxon>Pluteus</taxon>
    </lineage>
</organism>